<dbReference type="GO" id="GO:0016765">
    <property type="term" value="F:transferase activity, transferring alkyl or aryl (other than methyl) groups"/>
    <property type="evidence" value="ECO:0007669"/>
    <property type="project" value="InterPro"/>
</dbReference>
<dbReference type="Gene3D" id="1.10.357.140">
    <property type="entry name" value="UbiA prenyltransferase"/>
    <property type="match status" value="1"/>
</dbReference>
<feature type="transmembrane region" description="Helical" evidence="5">
    <location>
        <begin position="168"/>
        <end position="185"/>
    </location>
</feature>
<sequence>MSLHIQREFEITVRLIQSNLMGFSFIFIGALLLRVVRSPMLLAQSAAPTIDTVIIGLLCNYVFDIANQASSPEEDYLNKPSRPIPAGLISIGQAKVRWVLAWTLGPLYIYYCFGIWATLHLLHFQALTFACYVWPRWYPWFMRNYFASFSYLILTRLLNQVLESHGLGWDIGVFIDLIVTIWFFGSMQIQEFYDIDGDRKSGRTTLPMLLSDRGLTMLRAGTSTFIVASSSGLSLIPFYTKTYGVLAVSLCALQQILSCVLAYRILLSNSVRMDRATYHVYYYPTALSLLLFLGVII</sequence>
<keyword evidence="4 5" id="KW-0472">Membrane</keyword>
<feature type="transmembrane region" description="Helical" evidence="5">
    <location>
        <begin position="108"/>
        <end position="133"/>
    </location>
</feature>
<evidence type="ECO:0000256" key="1">
    <source>
        <dbReference type="ARBA" id="ARBA00004141"/>
    </source>
</evidence>
<keyword evidence="3 5" id="KW-1133">Transmembrane helix</keyword>
<feature type="transmembrane region" description="Helical" evidence="5">
    <location>
        <begin position="278"/>
        <end position="296"/>
    </location>
</feature>
<feature type="transmembrane region" description="Helical" evidence="5">
    <location>
        <begin position="245"/>
        <end position="266"/>
    </location>
</feature>
<feature type="transmembrane region" description="Helical" evidence="5">
    <location>
        <begin position="218"/>
        <end position="239"/>
    </location>
</feature>
<keyword evidence="7" id="KW-1185">Reference proteome</keyword>
<dbReference type="InterPro" id="IPR044878">
    <property type="entry name" value="UbiA_sf"/>
</dbReference>
<evidence type="ECO:0000313" key="7">
    <source>
        <dbReference type="Proteomes" id="UP000005426"/>
    </source>
</evidence>
<evidence type="ECO:0000313" key="6">
    <source>
        <dbReference type="EMBL" id="EHK44514.1"/>
    </source>
</evidence>
<evidence type="ECO:0000256" key="2">
    <source>
        <dbReference type="ARBA" id="ARBA00022692"/>
    </source>
</evidence>
<organism evidence="6 7">
    <name type="scientific">Hypocrea atroviridis (strain ATCC 20476 / IMI 206040)</name>
    <name type="common">Trichoderma atroviride</name>
    <dbReference type="NCBI Taxonomy" id="452589"/>
    <lineage>
        <taxon>Eukaryota</taxon>
        <taxon>Fungi</taxon>
        <taxon>Dikarya</taxon>
        <taxon>Ascomycota</taxon>
        <taxon>Pezizomycotina</taxon>
        <taxon>Sordariomycetes</taxon>
        <taxon>Hypocreomycetidae</taxon>
        <taxon>Hypocreales</taxon>
        <taxon>Hypocreaceae</taxon>
        <taxon>Trichoderma</taxon>
    </lineage>
</organism>
<accession>G9NYQ8</accession>
<keyword evidence="2 5" id="KW-0812">Transmembrane</keyword>
<feature type="transmembrane region" description="Helical" evidence="5">
    <location>
        <begin position="12"/>
        <end position="33"/>
    </location>
</feature>
<dbReference type="EMBL" id="ABDG02000025">
    <property type="protein sequence ID" value="EHK44514.1"/>
    <property type="molecule type" value="Genomic_DNA"/>
</dbReference>
<evidence type="ECO:0008006" key="8">
    <source>
        <dbReference type="Google" id="ProtNLM"/>
    </source>
</evidence>
<dbReference type="PANTHER" id="PTHR42723">
    <property type="entry name" value="CHLOROPHYLL SYNTHASE"/>
    <property type="match status" value="1"/>
</dbReference>
<evidence type="ECO:0000256" key="3">
    <source>
        <dbReference type="ARBA" id="ARBA00022989"/>
    </source>
</evidence>
<comment type="caution">
    <text evidence="6">The sequence shown here is derived from an EMBL/GenBank/DDBJ whole genome shotgun (WGS) entry which is preliminary data.</text>
</comment>
<dbReference type="GO" id="GO:0016020">
    <property type="term" value="C:membrane"/>
    <property type="evidence" value="ECO:0007669"/>
    <property type="project" value="UniProtKB-SubCell"/>
</dbReference>
<protein>
    <recommendedName>
        <fullName evidence="8">UbiA prenyltransferase</fullName>
    </recommendedName>
</protein>
<dbReference type="OMA" id="YNMFRLI"/>
<dbReference type="Proteomes" id="UP000005426">
    <property type="component" value="Unassembled WGS sequence"/>
</dbReference>
<dbReference type="InterPro" id="IPR050475">
    <property type="entry name" value="Prenyltransferase_related"/>
</dbReference>
<evidence type="ECO:0000256" key="4">
    <source>
        <dbReference type="ARBA" id="ARBA00023136"/>
    </source>
</evidence>
<evidence type="ECO:0000256" key="5">
    <source>
        <dbReference type="SAM" id="Phobius"/>
    </source>
</evidence>
<dbReference type="OrthoDB" id="434972at2759"/>
<comment type="subcellular location">
    <subcellularLocation>
        <location evidence="1">Membrane</location>
        <topology evidence="1">Multi-pass membrane protein</topology>
    </subcellularLocation>
</comment>
<dbReference type="HOGENOM" id="CLU_063928_1_0_1"/>
<dbReference type="CDD" id="cd13965">
    <property type="entry name" value="PT_UbiA_3"/>
    <property type="match status" value="1"/>
</dbReference>
<proteinExistence type="predicted"/>
<dbReference type="PANTHER" id="PTHR42723:SF1">
    <property type="entry name" value="CHLOROPHYLL SYNTHASE, CHLOROPLASTIC"/>
    <property type="match status" value="1"/>
</dbReference>
<dbReference type="Pfam" id="PF01040">
    <property type="entry name" value="UbiA"/>
    <property type="match status" value="1"/>
</dbReference>
<name>G9NYQ8_HYPAI</name>
<dbReference type="InterPro" id="IPR000537">
    <property type="entry name" value="UbiA_prenyltransferase"/>
</dbReference>
<feature type="transmembrane region" description="Helical" evidence="5">
    <location>
        <begin position="145"/>
        <end position="162"/>
    </location>
</feature>
<dbReference type="eggNOG" id="ENOG502TC0V">
    <property type="taxonomic scope" value="Eukaryota"/>
</dbReference>
<dbReference type="AlphaFoldDB" id="G9NYQ8"/>
<gene>
    <name evidence="6" type="ORF">TRIATDRAFT_36686</name>
</gene>
<reference evidence="6 7" key="1">
    <citation type="journal article" date="2011" name="Genome Biol.">
        <title>Comparative genome sequence analysis underscores mycoparasitism as the ancestral life style of Trichoderma.</title>
        <authorList>
            <person name="Kubicek C.P."/>
            <person name="Herrera-Estrella A."/>
            <person name="Seidl-Seiboth V."/>
            <person name="Martinez D.A."/>
            <person name="Druzhinina I.S."/>
            <person name="Thon M."/>
            <person name="Zeilinger S."/>
            <person name="Casas-Flores S."/>
            <person name="Horwitz B.A."/>
            <person name="Mukherjee P.K."/>
            <person name="Mukherjee M."/>
            <person name="Kredics L."/>
            <person name="Alcaraz L.D."/>
            <person name="Aerts A."/>
            <person name="Antal Z."/>
            <person name="Atanasova L."/>
            <person name="Cervantes-Badillo M.G."/>
            <person name="Challacombe J."/>
            <person name="Chertkov O."/>
            <person name="McCluskey K."/>
            <person name="Coulpier F."/>
            <person name="Deshpande N."/>
            <person name="von Doehren H."/>
            <person name="Ebbole D.J."/>
            <person name="Esquivel-Naranjo E.U."/>
            <person name="Fekete E."/>
            <person name="Flipphi M."/>
            <person name="Glaser F."/>
            <person name="Gomez-Rodriguez E.Y."/>
            <person name="Gruber S."/>
            <person name="Han C."/>
            <person name="Henrissat B."/>
            <person name="Hermosa R."/>
            <person name="Hernandez-Onate M."/>
            <person name="Karaffa L."/>
            <person name="Kosti I."/>
            <person name="Le Crom S."/>
            <person name="Lindquist E."/>
            <person name="Lucas S."/>
            <person name="Luebeck M."/>
            <person name="Luebeck P.S."/>
            <person name="Margeot A."/>
            <person name="Metz B."/>
            <person name="Misra M."/>
            <person name="Nevalainen H."/>
            <person name="Omann M."/>
            <person name="Packer N."/>
            <person name="Perrone G."/>
            <person name="Uresti-Rivera E.E."/>
            <person name="Salamov A."/>
            <person name="Schmoll M."/>
            <person name="Seiboth B."/>
            <person name="Shapiro H."/>
            <person name="Sukno S."/>
            <person name="Tamayo-Ramos J.A."/>
            <person name="Tisch D."/>
            <person name="Wiest A."/>
            <person name="Wilkinson H.H."/>
            <person name="Zhang M."/>
            <person name="Coutinho P.M."/>
            <person name="Kenerley C.M."/>
            <person name="Monte E."/>
            <person name="Baker S.E."/>
            <person name="Grigoriev I.V."/>
        </authorList>
    </citation>
    <scope>NUCLEOTIDE SEQUENCE [LARGE SCALE GENOMIC DNA]</scope>
    <source>
        <strain evidence="7">ATCC 20476 / IMI 206040</strain>
    </source>
</reference>